<feature type="compositionally biased region" description="Basic and acidic residues" evidence="1">
    <location>
        <begin position="58"/>
        <end position="70"/>
    </location>
</feature>
<gene>
    <name evidence="2" type="ORF">NLJ89_g3302</name>
</gene>
<name>A0A9W8K4Z5_9AGAR</name>
<dbReference type="Proteomes" id="UP001148786">
    <property type="component" value="Unassembled WGS sequence"/>
</dbReference>
<keyword evidence="3" id="KW-1185">Reference proteome</keyword>
<dbReference type="EMBL" id="JANKHO010000234">
    <property type="protein sequence ID" value="KAJ3512818.1"/>
    <property type="molecule type" value="Genomic_DNA"/>
</dbReference>
<comment type="caution">
    <text evidence="2">The sequence shown here is derived from an EMBL/GenBank/DDBJ whole genome shotgun (WGS) entry which is preliminary data.</text>
</comment>
<feature type="compositionally biased region" description="Basic and acidic residues" evidence="1">
    <location>
        <begin position="39"/>
        <end position="50"/>
    </location>
</feature>
<sequence length="70" mass="8099">MIKYIAPKVFNDDPFNIPTKHPDEEGLVKLRSPPAAIDWREGRQQAKWKNDVGQWRGSEPDIERPSASRK</sequence>
<reference evidence="2" key="1">
    <citation type="submission" date="2022-07" db="EMBL/GenBank/DDBJ databases">
        <title>Genome Sequence of Agrocybe chaxingu.</title>
        <authorList>
            <person name="Buettner E."/>
        </authorList>
    </citation>
    <scope>NUCLEOTIDE SEQUENCE</scope>
    <source>
        <strain evidence="2">MP-N11</strain>
    </source>
</reference>
<dbReference type="AlphaFoldDB" id="A0A9W8K4Z5"/>
<accession>A0A9W8K4Z5</accession>
<evidence type="ECO:0000256" key="1">
    <source>
        <dbReference type="SAM" id="MobiDB-lite"/>
    </source>
</evidence>
<organism evidence="2 3">
    <name type="scientific">Agrocybe chaxingu</name>
    <dbReference type="NCBI Taxonomy" id="84603"/>
    <lineage>
        <taxon>Eukaryota</taxon>
        <taxon>Fungi</taxon>
        <taxon>Dikarya</taxon>
        <taxon>Basidiomycota</taxon>
        <taxon>Agaricomycotina</taxon>
        <taxon>Agaricomycetes</taxon>
        <taxon>Agaricomycetidae</taxon>
        <taxon>Agaricales</taxon>
        <taxon>Agaricineae</taxon>
        <taxon>Strophariaceae</taxon>
        <taxon>Agrocybe</taxon>
    </lineage>
</organism>
<evidence type="ECO:0000313" key="2">
    <source>
        <dbReference type="EMBL" id="KAJ3512818.1"/>
    </source>
</evidence>
<evidence type="ECO:0000313" key="3">
    <source>
        <dbReference type="Proteomes" id="UP001148786"/>
    </source>
</evidence>
<feature type="region of interest" description="Disordered" evidence="1">
    <location>
        <begin position="39"/>
        <end position="70"/>
    </location>
</feature>
<proteinExistence type="predicted"/>
<protein>
    <submittedName>
        <fullName evidence="2">Uncharacterized protein</fullName>
    </submittedName>
</protein>